<feature type="domain" description="H15" evidence="2">
    <location>
        <begin position="4"/>
        <end position="74"/>
    </location>
</feature>
<name>A0ABY8U7G6_TETOB</name>
<dbReference type="SMART" id="SM00526">
    <property type="entry name" value="H15"/>
    <property type="match status" value="1"/>
</dbReference>
<feature type="compositionally biased region" description="Basic residues" evidence="1">
    <location>
        <begin position="111"/>
        <end position="131"/>
    </location>
</feature>
<feature type="compositionally biased region" description="Basic residues" evidence="1">
    <location>
        <begin position="89"/>
        <end position="99"/>
    </location>
</feature>
<feature type="region of interest" description="Disordered" evidence="1">
    <location>
        <begin position="70"/>
        <end position="139"/>
    </location>
</feature>
<dbReference type="InterPro" id="IPR005818">
    <property type="entry name" value="Histone_H1/H5_H15"/>
</dbReference>
<reference evidence="3 4" key="1">
    <citation type="submission" date="2023-05" db="EMBL/GenBank/DDBJ databases">
        <title>A 100% complete, gapless, phased diploid assembly of the Scenedesmus obliquus UTEX 3031 genome.</title>
        <authorList>
            <person name="Biondi T.C."/>
            <person name="Hanschen E.R."/>
            <person name="Kwon T."/>
            <person name="Eng W."/>
            <person name="Kruse C.P.S."/>
            <person name="Koehler S.I."/>
            <person name="Kunde Y."/>
            <person name="Gleasner C.D."/>
            <person name="You Mak K.T."/>
            <person name="Polle J."/>
            <person name="Hovde B.T."/>
            <person name="Starkenburg S.R."/>
        </authorList>
    </citation>
    <scope>NUCLEOTIDE SEQUENCE [LARGE SCALE GENOMIC DNA]</scope>
    <source>
        <strain evidence="3 4">DOE0152z</strain>
    </source>
</reference>
<dbReference type="Pfam" id="PF00538">
    <property type="entry name" value="Linker_histone"/>
    <property type="match status" value="1"/>
</dbReference>
<protein>
    <recommendedName>
        <fullName evidence="2">H15 domain-containing protein</fullName>
    </recommendedName>
</protein>
<dbReference type="InterPro" id="IPR036390">
    <property type="entry name" value="WH_DNA-bd_sf"/>
</dbReference>
<evidence type="ECO:0000259" key="2">
    <source>
        <dbReference type="SMART" id="SM00526"/>
    </source>
</evidence>
<evidence type="ECO:0000313" key="4">
    <source>
        <dbReference type="Proteomes" id="UP001244341"/>
    </source>
</evidence>
<dbReference type="InterPro" id="IPR036388">
    <property type="entry name" value="WH-like_DNA-bd_sf"/>
</dbReference>
<keyword evidence="4" id="KW-1185">Reference proteome</keyword>
<gene>
    <name evidence="3" type="ORF">OEZ85_013952</name>
</gene>
<dbReference type="EMBL" id="CP126215">
    <property type="protein sequence ID" value="WIA17044.1"/>
    <property type="molecule type" value="Genomic_DNA"/>
</dbReference>
<sequence>MDKKRMHSYPDMVVEALVSLKDKEEGHVHGHGLGAIKHAVEAKHHDLPAHWEKRLSAAVKMMADKHELAHVPGHPGMFKMSKALQEKQARKKGPRKPKAEKKMEEPMRAKAPAKKKEKAPAKAKHPAKRAKKADAKVKA</sequence>
<dbReference type="Gene3D" id="1.10.10.10">
    <property type="entry name" value="Winged helix-like DNA-binding domain superfamily/Winged helix DNA-binding domain"/>
    <property type="match status" value="1"/>
</dbReference>
<proteinExistence type="predicted"/>
<dbReference type="SUPFAM" id="SSF46785">
    <property type="entry name" value="Winged helix' DNA-binding domain"/>
    <property type="match status" value="1"/>
</dbReference>
<dbReference type="Proteomes" id="UP001244341">
    <property type="component" value="Chromosome 8b"/>
</dbReference>
<evidence type="ECO:0000256" key="1">
    <source>
        <dbReference type="SAM" id="MobiDB-lite"/>
    </source>
</evidence>
<evidence type="ECO:0000313" key="3">
    <source>
        <dbReference type="EMBL" id="WIA17044.1"/>
    </source>
</evidence>
<accession>A0ABY8U7G6</accession>
<organism evidence="3 4">
    <name type="scientific">Tetradesmus obliquus</name>
    <name type="common">Green alga</name>
    <name type="synonym">Acutodesmus obliquus</name>
    <dbReference type="NCBI Taxonomy" id="3088"/>
    <lineage>
        <taxon>Eukaryota</taxon>
        <taxon>Viridiplantae</taxon>
        <taxon>Chlorophyta</taxon>
        <taxon>core chlorophytes</taxon>
        <taxon>Chlorophyceae</taxon>
        <taxon>CS clade</taxon>
        <taxon>Sphaeropleales</taxon>
        <taxon>Scenedesmaceae</taxon>
        <taxon>Tetradesmus</taxon>
    </lineage>
</organism>